<dbReference type="Proteomes" id="UP000290289">
    <property type="component" value="Chromosome 9"/>
</dbReference>
<sequence>MWPLDDEKFVTVLWFGWNTVIDWRYVVDSCRVSWVMVSNEQQIVRSLEMGYGLQPTLRCLRALGLTTRAGPLPRTRLGSIASTRWDWLLGLSATVHGPVPRGRAHAGTASEVAIPFLAQESKKERHKANTANHIVPLVGGGVHVWKKNMHSTVL</sequence>
<proteinExistence type="predicted"/>
<comment type="caution">
    <text evidence="1">The sequence shown here is derived from an EMBL/GenBank/DDBJ whole genome shotgun (WGS) entry which is preliminary data.</text>
</comment>
<dbReference type="AlphaFoldDB" id="A0A498JA72"/>
<organism evidence="1 2">
    <name type="scientific">Malus domestica</name>
    <name type="common">Apple</name>
    <name type="synonym">Pyrus malus</name>
    <dbReference type="NCBI Taxonomy" id="3750"/>
    <lineage>
        <taxon>Eukaryota</taxon>
        <taxon>Viridiplantae</taxon>
        <taxon>Streptophyta</taxon>
        <taxon>Embryophyta</taxon>
        <taxon>Tracheophyta</taxon>
        <taxon>Spermatophyta</taxon>
        <taxon>Magnoliopsida</taxon>
        <taxon>eudicotyledons</taxon>
        <taxon>Gunneridae</taxon>
        <taxon>Pentapetalae</taxon>
        <taxon>rosids</taxon>
        <taxon>fabids</taxon>
        <taxon>Rosales</taxon>
        <taxon>Rosaceae</taxon>
        <taxon>Amygdaloideae</taxon>
        <taxon>Maleae</taxon>
        <taxon>Malus</taxon>
    </lineage>
</organism>
<evidence type="ECO:0000313" key="2">
    <source>
        <dbReference type="Proteomes" id="UP000290289"/>
    </source>
</evidence>
<name>A0A498JA72_MALDO</name>
<dbReference type="EMBL" id="RDQH01000335">
    <property type="protein sequence ID" value="RXH90712.1"/>
    <property type="molecule type" value="Genomic_DNA"/>
</dbReference>
<keyword evidence="2" id="KW-1185">Reference proteome</keyword>
<accession>A0A498JA72</accession>
<protein>
    <submittedName>
        <fullName evidence="1">Uncharacterized protein</fullName>
    </submittedName>
</protein>
<gene>
    <name evidence="1" type="ORF">DVH24_035476</name>
</gene>
<reference evidence="1 2" key="1">
    <citation type="submission" date="2018-10" db="EMBL/GenBank/DDBJ databases">
        <title>A high-quality apple genome assembly.</title>
        <authorList>
            <person name="Hu J."/>
        </authorList>
    </citation>
    <scope>NUCLEOTIDE SEQUENCE [LARGE SCALE GENOMIC DNA]</scope>
    <source>
        <strain evidence="2">cv. HFTH1</strain>
        <tissue evidence="1">Young leaf</tissue>
    </source>
</reference>
<evidence type="ECO:0000313" key="1">
    <source>
        <dbReference type="EMBL" id="RXH90712.1"/>
    </source>
</evidence>